<feature type="transmembrane region" description="Helical" evidence="6">
    <location>
        <begin position="154"/>
        <end position="173"/>
    </location>
</feature>
<organism evidence="8 9">
    <name type="scientific">Symbiodinium natans</name>
    <dbReference type="NCBI Taxonomy" id="878477"/>
    <lineage>
        <taxon>Eukaryota</taxon>
        <taxon>Sar</taxon>
        <taxon>Alveolata</taxon>
        <taxon>Dinophyceae</taxon>
        <taxon>Suessiales</taxon>
        <taxon>Symbiodiniaceae</taxon>
        <taxon>Symbiodinium</taxon>
    </lineage>
</organism>
<evidence type="ECO:0000256" key="4">
    <source>
        <dbReference type="ARBA" id="ARBA00023136"/>
    </source>
</evidence>
<dbReference type="PANTHER" id="PTHR22950">
    <property type="entry name" value="AMINO ACID TRANSPORTER"/>
    <property type="match status" value="1"/>
</dbReference>
<dbReference type="GO" id="GO:0015179">
    <property type="term" value="F:L-amino acid transmembrane transporter activity"/>
    <property type="evidence" value="ECO:0007669"/>
    <property type="project" value="TreeGrafter"/>
</dbReference>
<dbReference type="EMBL" id="CAJNDS010002226">
    <property type="protein sequence ID" value="CAE7382154.1"/>
    <property type="molecule type" value="Genomic_DNA"/>
</dbReference>
<feature type="transmembrane region" description="Helical" evidence="6">
    <location>
        <begin position="281"/>
        <end position="304"/>
    </location>
</feature>
<evidence type="ECO:0000256" key="5">
    <source>
        <dbReference type="SAM" id="MobiDB-lite"/>
    </source>
</evidence>
<feature type="transmembrane region" description="Helical" evidence="6">
    <location>
        <begin position="213"/>
        <end position="233"/>
    </location>
</feature>
<evidence type="ECO:0000256" key="2">
    <source>
        <dbReference type="ARBA" id="ARBA00022692"/>
    </source>
</evidence>
<feature type="transmembrane region" description="Helical" evidence="6">
    <location>
        <begin position="429"/>
        <end position="451"/>
    </location>
</feature>
<comment type="caution">
    <text evidence="8">The sequence shown here is derived from an EMBL/GenBank/DDBJ whole genome shotgun (WGS) entry which is preliminary data.</text>
</comment>
<dbReference type="PANTHER" id="PTHR22950:SF461">
    <property type="entry name" value="AMINO ACID TRANSPORTER TRANSMEMBRANE DOMAIN-CONTAINING PROTEIN"/>
    <property type="match status" value="1"/>
</dbReference>
<feature type="transmembrane region" description="Helical" evidence="6">
    <location>
        <begin position="370"/>
        <end position="391"/>
    </location>
</feature>
<feature type="transmembrane region" description="Helical" evidence="6">
    <location>
        <begin position="248"/>
        <end position="269"/>
    </location>
</feature>
<keyword evidence="3 6" id="KW-1133">Transmembrane helix</keyword>
<evidence type="ECO:0000256" key="6">
    <source>
        <dbReference type="SAM" id="Phobius"/>
    </source>
</evidence>
<evidence type="ECO:0000259" key="7">
    <source>
        <dbReference type="Pfam" id="PF01490"/>
    </source>
</evidence>
<keyword evidence="2 6" id="KW-0812">Transmembrane</keyword>
<dbReference type="GO" id="GO:0016020">
    <property type="term" value="C:membrane"/>
    <property type="evidence" value="ECO:0007669"/>
    <property type="project" value="UniProtKB-SubCell"/>
</dbReference>
<dbReference type="OrthoDB" id="40134at2759"/>
<dbReference type="Pfam" id="PF01490">
    <property type="entry name" value="Aa_trans"/>
    <property type="match status" value="1"/>
</dbReference>
<keyword evidence="9" id="KW-1185">Reference proteome</keyword>
<feature type="transmembrane region" description="Helical" evidence="6">
    <location>
        <begin position="75"/>
        <end position="94"/>
    </location>
</feature>
<feature type="compositionally biased region" description="Basic residues" evidence="5">
    <location>
        <begin position="1229"/>
        <end position="1239"/>
    </location>
</feature>
<dbReference type="InterPro" id="IPR013057">
    <property type="entry name" value="AA_transpt_TM"/>
</dbReference>
<feature type="domain" description="Amino acid transporter transmembrane" evidence="7">
    <location>
        <begin position="73"/>
        <end position="444"/>
    </location>
</feature>
<keyword evidence="4 6" id="KW-0472">Membrane</keyword>
<evidence type="ECO:0000313" key="8">
    <source>
        <dbReference type="EMBL" id="CAE7382154.1"/>
    </source>
</evidence>
<evidence type="ECO:0000313" key="9">
    <source>
        <dbReference type="Proteomes" id="UP000604046"/>
    </source>
</evidence>
<evidence type="ECO:0000256" key="1">
    <source>
        <dbReference type="ARBA" id="ARBA00004141"/>
    </source>
</evidence>
<feature type="region of interest" description="Disordered" evidence="5">
    <location>
        <begin position="1228"/>
        <end position="1250"/>
    </location>
</feature>
<reference evidence="8" key="1">
    <citation type="submission" date="2021-02" db="EMBL/GenBank/DDBJ databases">
        <authorList>
            <person name="Dougan E. K."/>
            <person name="Rhodes N."/>
            <person name="Thang M."/>
            <person name="Chan C."/>
        </authorList>
    </citation>
    <scope>NUCLEOTIDE SEQUENCE</scope>
</reference>
<name>A0A812Q9J4_9DINO</name>
<protein>
    <submittedName>
        <fullName evidence="8">Slc36a4 protein</fullName>
    </submittedName>
</protein>
<feature type="transmembrane region" description="Helical" evidence="6">
    <location>
        <begin position="101"/>
        <end position="125"/>
    </location>
</feature>
<feature type="transmembrane region" description="Helical" evidence="6">
    <location>
        <begin position="397"/>
        <end position="417"/>
    </location>
</feature>
<accession>A0A812Q9J4</accession>
<sequence>MAGRWSAPAEVGRLDSVVAVRQARLSLDGARVGFRTQGVQLRAGVTSVILTDDVPTGRAFSQENLQIEPSNVQTWTATSALIIAEVVGTGVLALGGQMATVGLVFGLAVLVACYPLNLFTALLLWQVHEKLPHVVTLGDALAVLVGPRTGRYGYFVLYTYIFMTMANYMIVLGDAVRSCLYAVEVSRPTACFLGALLLLPLNQFRTLSGLSILSLISFATVLATLVFCLWTLLTTPTCEEGGEGGDSYTQYSSAISGFVFAFAGQHIMLEMQVEMKEPADFPKAVCLAFSVLFVVYMVVCILAFRACAENTPGNILLVLPSDWRKGTCGALMVIHLLVTYTISQQVLNRAVCLFLMPSALGVGGSARAKWFGITTAFMMACCLVANLVPLFQDFVNLTGALLSTQCVFILPGVLSAVSQERQWLRACSWCTVVFGLYLAVSGTICSTAVILRKLVTLCARCFMPIGETAYEGKAKSTCVHPECCAQVMIEEMQDQEAGFLQEQREKKQKNRAEHDIGWSMSLVPSSAPLAEQLGFGELRGLTCLVWDEAARTVRAAPTAEPAAAVNLEYLALALKVRRESRREPLFSLDPVDPKNVETTTQKKRFEPEWLAGTSVGDVMFQADYFLKELALGEYTMPVVGMLSVFDWSEAMGMQDQPWAGREWFVVKKAEVHMAADKTLVPCVKMGVEAREQVVTDDGLKDVAITSPTHPLRRFADAFTRNFDLIAERKSVIFHLRELAKASVIAKFLVDTGARIDEGWATAADEIVANTAPELHPEIPQLWNMRGLSRIRLEHGKIVDMETGCVSNLHAIYGGVEFGLDRFELAQRHALRPGVPGVSMQQAGLQGMQLGPSGRPMFMPQRFQLTQRGEMPQGVDLDLEKFNLSEVESFASLPKLSCESNSVEARATSGKAFLQSLREGTYRTIKEEDLRLLRCMFNPTMADRLEEGDAFIPPNPSLSYVSKMRSLISEEQALFKKRKVSFCDRSFVPGNAGSDFPRSWTSGFKVDNGCSPAALQAMKSALVELQVDGTFQQALLNDILPTAAPEFNKTTEDGATFRIYRLGNLEVRTIQELGGPETVGVVFSLRAPSWNLSSRAGKPVRDEEKVARGQIYVEALDAESARQLDGKWSSKRLDYCHFYVVLETQDGNVLVCEKFPDGSTIMAVNPQGVQDRNSMAKLLASADECEAMEVTVGKVKLVQINHHHKVAEGATPSVRKRFAKAVFSMLRRQAAPRRDRRPYTRRPITGEGSVP</sequence>
<comment type="subcellular location">
    <subcellularLocation>
        <location evidence="1">Membrane</location>
        <topology evidence="1">Multi-pass membrane protein</topology>
    </subcellularLocation>
</comment>
<proteinExistence type="predicted"/>
<evidence type="ECO:0000256" key="3">
    <source>
        <dbReference type="ARBA" id="ARBA00022989"/>
    </source>
</evidence>
<dbReference type="AlphaFoldDB" id="A0A812Q9J4"/>
<dbReference type="Proteomes" id="UP000604046">
    <property type="component" value="Unassembled WGS sequence"/>
</dbReference>
<gene>
    <name evidence="8" type="primary">slc36a4</name>
    <name evidence="8" type="ORF">SNAT2548_LOCUS20857</name>
</gene>